<evidence type="ECO:0000313" key="5">
    <source>
        <dbReference type="Proteomes" id="UP000054016"/>
    </source>
</evidence>
<dbReference type="InterPro" id="IPR011330">
    <property type="entry name" value="Glyco_hydro/deAcase_b/a-brl"/>
</dbReference>
<dbReference type="Pfam" id="PF03065">
    <property type="entry name" value="Glyco_hydro_57"/>
    <property type="match status" value="1"/>
</dbReference>
<dbReference type="CDD" id="cd10795">
    <property type="entry name" value="GH57N_MJA1_like"/>
    <property type="match status" value="1"/>
</dbReference>
<evidence type="ECO:0000259" key="3">
    <source>
        <dbReference type="Pfam" id="PF03065"/>
    </source>
</evidence>
<evidence type="ECO:0000313" key="4">
    <source>
        <dbReference type="EMBL" id="KON31646.1"/>
    </source>
</evidence>
<proteinExistence type="inferred from homology"/>
<dbReference type="InterPro" id="IPR004300">
    <property type="entry name" value="Glyco_hydro_57_N"/>
</dbReference>
<dbReference type="GO" id="GO:0005975">
    <property type="term" value="P:carbohydrate metabolic process"/>
    <property type="evidence" value="ECO:0007669"/>
    <property type="project" value="InterPro"/>
</dbReference>
<gene>
    <name evidence="4" type="ORF">AC478_02545</name>
</gene>
<dbReference type="PANTHER" id="PTHR36306">
    <property type="entry name" value="ALPHA-AMYLASE-RELATED-RELATED"/>
    <property type="match status" value="1"/>
</dbReference>
<keyword evidence="2" id="KW-0119">Carbohydrate metabolism</keyword>
<name>A0A0M0BTY9_9ARCH</name>
<organism evidence="4 5">
    <name type="scientific">miscellaneous Crenarchaeota group-1 archaeon SG8-32-3</name>
    <dbReference type="NCBI Taxonomy" id="1685125"/>
    <lineage>
        <taxon>Archaea</taxon>
        <taxon>Candidatus Bathyarchaeota</taxon>
        <taxon>MCG-1</taxon>
    </lineage>
</organism>
<accession>A0A0M0BTY9</accession>
<dbReference type="EMBL" id="LFWV01000030">
    <property type="protein sequence ID" value="KON31646.1"/>
    <property type="molecule type" value="Genomic_DNA"/>
</dbReference>
<dbReference type="Gene3D" id="3.20.110.20">
    <property type="match status" value="1"/>
</dbReference>
<dbReference type="AlphaFoldDB" id="A0A0M0BTY9"/>
<protein>
    <recommendedName>
        <fullName evidence="3">Glycoside hydrolase family 57 N-terminal domain-containing protein</fullName>
    </recommendedName>
</protein>
<dbReference type="GO" id="GO:0003824">
    <property type="term" value="F:catalytic activity"/>
    <property type="evidence" value="ECO:0007669"/>
    <property type="project" value="InterPro"/>
</dbReference>
<reference evidence="5" key="1">
    <citation type="submission" date="2015-06" db="EMBL/GenBank/DDBJ databases">
        <title>New insights into the roles of widespread benthic archaea in carbon and nitrogen cycling.</title>
        <authorList>
            <person name="Lazar C.S."/>
            <person name="Baker B.J."/>
            <person name="Seitz K.W."/>
            <person name="Hyde A.S."/>
            <person name="Dick G.J."/>
            <person name="Hinrichs K.-U."/>
            <person name="Teske A.P."/>
        </authorList>
    </citation>
    <scope>NUCLEOTIDE SEQUENCE [LARGE SCALE GENOMIC DNA]</scope>
</reference>
<evidence type="ECO:0000256" key="1">
    <source>
        <dbReference type="ARBA" id="ARBA00006821"/>
    </source>
</evidence>
<dbReference type="SUPFAM" id="SSF88713">
    <property type="entry name" value="Glycoside hydrolase/deacetylase"/>
    <property type="match status" value="1"/>
</dbReference>
<dbReference type="PATRIC" id="fig|1685125.3.peg.582"/>
<evidence type="ECO:0000256" key="2">
    <source>
        <dbReference type="ARBA" id="ARBA00023277"/>
    </source>
</evidence>
<dbReference type="Proteomes" id="UP000054016">
    <property type="component" value="Unassembled WGS sequence"/>
</dbReference>
<dbReference type="PANTHER" id="PTHR36306:SF1">
    <property type="entry name" value="ALPHA-AMYLASE-RELATED"/>
    <property type="match status" value="1"/>
</dbReference>
<comment type="caution">
    <text evidence="4">The sequence shown here is derived from an EMBL/GenBank/DDBJ whole genome shotgun (WGS) entry which is preliminary data.</text>
</comment>
<feature type="domain" description="Glycoside hydrolase family 57 N-terminal" evidence="3">
    <location>
        <begin position="5"/>
        <end position="305"/>
    </location>
</feature>
<sequence length="515" mass="59722">MTDIVLVFEVHQPHRLKRNLFWENKVFRHLKKEELFDYYFDNDVDREIFKRAAEKCYFPSNQILLGLIDEHKKEKRKVKVSFSVSGVFLEQCEMFEKDLLETFRQLAETDCVEFLNQTYHHSIASLYPEKDEFIEQAKMHRQTVKSLLGFAPSIFENTELLYNNTIAGIADDLGYKGIFMEGVERILGEKSPNYVYTPKGCKKIKVLLRNYKLTDDIGFRFSARWWSEWPLTASKYVRWLANTQGQCINIFPDYETFGEHHWPETGIHGFLRHLPEEILKRDCLNMATPSEVVDKYASAGEIDVPEAGGTVSWADLERDSSGWLGNALQWAYYTSLRRLEPLVKEAGDAEFLRLWRYFQTSDHLYYMFAAGGAPGEVHAYFSPFKSPMDAFVAAQTLLFDFENRIRLATLTANEPFLFHTKPGKVNFTSVMSWSLKGFGEALRKVDVKAVEFHNRRGDFESWAEHSLHDEALARQLEEIRASKLKGEALRKAVVDAAEKRFKEVNAQVQSAVKLF</sequence>
<comment type="similarity">
    <text evidence="1">Belongs to the glycosyl hydrolase 57 family.</text>
</comment>
<dbReference type="InterPro" id="IPR052046">
    <property type="entry name" value="GH57_Enzymes"/>
</dbReference>